<evidence type="ECO:0000256" key="8">
    <source>
        <dbReference type="ARBA" id="ARBA00022898"/>
    </source>
</evidence>
<evidence type="ECO:0000259" key="12">
    <source>
        <dbReference type="Pfam" id="PF05185"/>
    </source>
</evidence>
<dbReference type="Gene3D" id="3.40.640.10">
    <property type="entry name" value="Type I PLP-dependent aspartate aminotransferase-like (Major domain)"/>
    <property type="match status" value="1"/>
</dbReference>
<evidence type="ECO:0000256" key="1">
    <source>
        <dbReference type="ARBA" id="ARBA00001933"/>
    </source>
</evidence>
<comment type="similarity">
    <text evidence="2">Belongs to the class-V pyridoxal-phosphate-dependent aminotransferase family.</text>
</comment>
<dbReference type="PROSITE" id="PS51678">
    <property type="entry name" value="SAM_MT_PRMT"/>
    <property type="match status" value="1"/>
</dbReference>
<reference evidence="15" key="1">
    <citation type="journal article" date="2020" name="bioRxiv">
        <title>Whole genome comparisons of ergot fungi reveals the divergence and evolution of species within the genus Claviceps are the result of varying mechanisms driving genome evolution and host range expansion.</title>
        <authorList>
            <person name="Wyka S.A."/>
            <person name="Mondo S.J."/>
            <person name="Liu M."/>
            <person name="Dettman J."/>
            <person name="Nalam V."/>
            <person name="Broders K.D."/>
        </authorList>
    </citation>
    <scope>NUCLEOTIDE SEQUENCE</scope>
    <source>
        <strain evidence="15">CCC 602</strain>
    </source>
</reference>
<dbReference type="FunFam" id="3.40.50.150:FF:000149">
    <property type="entry name" value="Protein arginine N-methyltransferase"/>
    <property type="match status" value="1"/>
</dbReference>
<dbReference type="InterPro" id="IPR035247">
    <property type="entry name" value="PRMT5_TIM"/>
</dbReference>
<dbReference type="GO" id="GO:0005829">
    <property type="term" value="C:cytosol"/>
    <property type="evidence" value="ECO:0007669"/>
    <property type="project" value="TreeGrafter"/>
</dbReference>
<dbReference type="GO" id="GO:0008453">
    <property type="term" value="F:alanine-glyoxylate transaminase activity"/>
    <property type="evidence" value="ECO:0007669"/>
    <property type="project" value="UniProtKB-EC"/>
</dbReference>
<evidence type="ECO:0000259" key="13">
    <source>
        <dbReference type="Pfam" id="PF17285"/>
    </source>
</evidence>
<dbReference type="InterPro" id="IPR029063">
    <property type="entry name" value="SAM-dependent_MTases_sf"/>
</dbReference>
<dbReference type="Gene3D" id="3.40.50.150">
    <property type="entry name" value="Vaccinia Virus protein VP39"/>
    <property type="match status" value="1"/>
</dbReference>
<dbReference type="FunFam" id="3.90.1150.10:FF:000049">
    <property type="entry name" value="Alanine-glyoxylate aminotransferase 1"/>
    <property type="match status" value="1"/>
</dbReference>
<name>A0A9P7NIY4_9HYPO</name>
<dbReference type="InterPro" id="IPR015422">
    <property type="entry name" value="PyrdxlP-dep_Trfase_small"/>
</dbReference>
<dbReference type="Pfam" id="PF17286">
    <property type="entry name" value="PRMT5_C"/>
    <property type="match status" value="1"/>
</dbReference>
<dbReference type="Pfam" id="PF00266">
    <property type="entry name" value="Aminotran_5"/>
    <property type="match status" value="1"/>
</dbReference>
<gene>
    <name evidence="15" type="ORF">E4U43_008006</name>
</gene>
<evidence type="ECO:0000256" key="7">
    <source>
        <dbReference type="ARBA" id="ARBA00022691"/>
    </source>
</evidence>
<dbReference type="FunFam" id="3.40.640.10:FF:000027">
    <property type="entry name" value="Serine--pyruvate aminotransferase, mitochondrial"/>
    <property type="match status" value="1"/>
</dbReference>
<dbReference type="GO" id="GO:0032259">
    <property type="term" value="P:methylation"/>
    <property type="evidence" value="ECO:0007669"/>
    <property type="project" value="UniProtKB-KW"/>
</dbReference>
<dbReference type="Gene3D" id="3.90.1150.10">
    <property type="entry name" value="Aspartate Aminotransferase, domain 1"/>
    <property type="match status" value="1"/>
</dbReference>
<evidence type="ECO:0000313" key="15">
    <source>
        <dbReference type="EMBL" id="KAG6017994.1"/>
    </source>
</evidence>
<dbReference type="GO" id="GO:0016274">
    <property type="term" value="F:protein-arginine N-methyltransferase activity"/>
    <property type="evidence" value="ECO:0007669"/>
    <property type="project" value="InterPro"/>
</dbReference>
<evidence type="ECO:0000256" key="9">
    <source>
        <dbReference type="PROSITE-ProRule" id="PRU01015"/>
    </source>
</evidence>
<feature type="domain" description="PRMT5 arginine-N-methyltransferase" evidence="12">
    <location>
        <begin position="410"/>
        <end position="591"/>
    </location>
</feature>
<feature type="domain" description="PRMT5 oligomerisation" evidence="14">
    <location>
        <begin position="594"/>
        <end position="800"/>
    </location>
</feature>
<feature type="region of interest" description="Disordered" evidence="10">
    <location>
        <begin position="357"/>
        <end position="377"/>
    </location>
</feature>
<accession>A0A9P7NIY4</accession>
<dbReference type="Pfam" id="PF17285">
    <property type="entry name" value="PRMT5_TIM"/>
    <property type="match status" value="1"/>
</dbReference>
<dbReference type="InterPro" id="IPR015421">
    <property type="entry name" value="PyrdxlP-dep_Trfase_major"/>
</dbReference>
<keyword evidence="7 9" id="KW-0949">S-adenosyl-L-methionine</keyword>
<dbReference type="Gene3D" id="2.70.160.11">
    <property type="entry name" value="Hnrnp arginine n-methyltransferase1"/>
    <property type="match status" value="1"/>
</dbReference>
<keyword evidence="6 9" id="KW-0808">Transferase</keyword>
<dbReference type="InterPro" id="IPR025799">
    <property type="entry name" value="Arg_MeTrfase"/>
</dbReference>
<evidence type="ECO:0000259" key="11">
    <source>
        <dbReference type="Pfam" id="PF00266"/>
    </source>
</evidence>
<keyword evidence="5 9" id="KW-0489">Methyltransferase</keyword>
<evidence type="ECO:0000256" key="10">
    <source>
        <dbReference type="SAM" id="MobiDB-lite"/>
    </source>
</evidence>
<dbReference type="Proteomes" id="UP000748025">
    <property type="component" value="Unassembled WGS sequence"/>
</dbReference>
<evidence type="ECO:0000259" key="14">
    <source>
        <dbReference type="Pfam" id="PF17286"/>
    </source>
</evidence>
<evidence type="ECO:0000313" key="16">
    <source>
        <dbReference type="Proteomes" id="UP000748025"/>
    </source>
</evidence>
<keyword evidence="8" id="KW-0663">Pyridoxal phosphate</keyword>
<dbReference type="PANTHER" id="PTHR10738">
    <property type="entry name" value="PROTEIN ARGININE N-METHYLTRANSFERASE 5"/>
    <property type="match status" value="1"/>
</dbReference>
<dbReference type="SUPFAM" id="SSF53383">
    <property type="entry name" value="PLP-dependent transferases"/>
    <property type="match status" value="1"/>
</dbReference>
<feature type="domain" description="Aminotransferase class V" evidence="11">
    <location>
        <begin position="935"/>
        <end position="1246"/>
    </location>
</feature>
<dbReference type="Gene3D" id="3.20.20.150">
    <property type="entry name" value="Divalent-metal-dependent TIM barrel enzymes"/>
    <property type="match status" value="1"/>
</dbReference>
<comment type="caution">
    <text evidence="15">The sequence shown here is derived from an EMBL/GenBank/DDBJ whole genome shotgun (WGS) entry which is preliminary data.</text>
</comment>
<proteinExistence type="inferred from homology"/>
<evidence type="ECO:0000256" key="6">
    <source>
        <dbReference type="ARBA" id="ARBA00022679"/>
    </source>
</evidence>
<dbReference type="InterPro" id="IPR000192">
    <property type="entry name" value="Aminotrans_V_dom"/>
</dbReference>
<keyword evidence="16" id="KW-1185">Reference proteome</keyword>
<dbReference type="GO" id="GO:0005634">
    <property type="term" value="C:nucleus"/>
    <property type="evidence" value="ECO:0007669"/>
    <property type="project" value="TreeGrafter"/>
</dbReference>
<dbReference type="InterPro" id="IPR035248">
    <property type="entry name" value="PRMT5_C"/>
</dbReference>
<evidence type="ECO:0000256" key="2">
    <source>
        <dbReference type="ARBA" id="ARBA00009236"/>
    </source>
</evidence>
<dbReference type="InterPro" id="IPR015424">
    <property type="entry name" value="PyrdxlP-dep_Trfase"/>
</dbReference>
<evidence type="ECO:0000256" key="4">
    <source>
        <dbReference type="ARBA" id="ARBA00022576"/>
    </source>
</evidence>
<protein>
    <recommendedName>
        <fullName evidence="3">alanine--glyoxylate transaminase</fullName>
        <ecNumber evidence="3">2.6.1.44</ecNumber>
    </recommendedName>
</protein>
<dbReference type="PANTHER" id="PTHR10738:SF0">
    <property type="entry name" value="PROTEIN ARGININE N-METHYLTRANSFERASE 5"/>
    <property type="match status" value="1"/>
</dbReference>
<sequence length="1289" mass="141553">MSFEASDMATGDSVEAQRPAFHLGNHSSTRDTPLTDLQYGYLLNQGINFATTPVTNRHFKSRVFKLVSDHLSLLEQLAEAPTSTHTGSRADPIIPPLTPDDTGLFPSPAVNTYTAYISPWIDLCSTNPLIASISRQVLNLEVNYANFCGVRSIIIAGPSRDASRDGGNQALAQYSRAVQEALTIGSNLTFLIHMPMYREPLVEQAVETLASLELEKKKKKKNPDEEQQEQTAAPDVSRDIDLFAAWASWHHVRSTCKYNLRLHVALQIPRVMPDLDLQNRWFAEPMHYLTIGPSVFQKNKGGYPTLSKHHQEMIFNYMRLRTIPWILLCDVGPDASKFKTDDMSVLSMVNRPPLTEEDFPSLADAHGPAAAASTQSSPTVRAGADAYVAYLQWLENQQPPFTALESPTLTSFQDWLQSPLQPLSDNLESATYEVFECDPVKYDQYEAAVIEALSEWKQLQLPTSSKDGAVVIAVAGSGRGPLVTRALKAAEVTQVNVQVWAVEKNPNAYVYLLRQNQTVWGGKVNVVKTDMRAWKGPVLVSSESETETDTVYGKVDILISELLGSFGDNELSPECLDGIQHVLAKPHGISIPQSYTAHMTPISTPKLHADILARSAIEATAFSTPWVVRLYALDFVCQKVPGHPRFQQAWEFTHPIPESTLHNIQSRRSGGIMGGGGGSMTGAAGANDHNSRSCHVTYVCRTQGVTHGLAGYFESTLYASRLEEGEGSGHKNKVEISTHPERIDHKSKDMISWFPIFFPLQEPLSFPADTELEVSMWRQTDDTKVWYEWQVEAWTWVSPSTRVRVGGSGLCSSRKFYLVVNKVKTSQSVSFAPRMSIAAIITPPMPIRQLPRSTASGSASALLAGPAAVSFFLLQPPRRLLQTLPRRLVPSRYSLHFSDCRPIVNMSSQAAHPALMIPGPIEFDDAVLQSMSHYSESHVGAGFVSVFGDTLAMLRKLFQTTNPASQPFVINGSGTLGWDMVAVNLVEPGEDVLVLSSGYFGDAFADCFAAYGAKVTTITGAVGSRPQPDEIEKALKEKKYKLITATHVDTSTGVLFDLKSLTDLVKRVSPETLIIADGVCSVACEEIAFDEWGLDGVITAGQKAIGCPTGLSISMFSGRAIDVVKNRKTEPATYFASMKRWIPIMQNYEAKKPSYFSTPSPQLIRALNTAVSQILARPLSERFQRHIEVSDKVKKAVADLGLKIVAAKPEDQAHAMTAIYLPDSVNVPDILPKLLSKGIIFAGGLHKEIGSKYVRFGHMGPSAMDPKRSDIDNALQALRDALTECGYSP</sequence>
<organism evidence="15 16">
    <name type="scientific">Claviceps pusilla</name>
    <dbReference type="NCBI Taxonomy" id="123648"/>
    <lineage>
        <taxon>Eukaryota</taxon>
        <taxon>Fungi</taxon>
        <taxon>Dikarya</taxon>
        <taxon>Ascomycota</taxon>
        <taxon>Pezizomycotina</taxon>
        <taxon>Sordariomycetes</taxon>
        <taxon>Hypocreomycetidae</taxon>
        <taxon>Hypocreales</taxon>
        <taxon>Clavicipitaceae</taxon>
        <taxon>Claviceps</taxon>
    </lineage>
</organism>
<dbReference type="SUPFAM" id="SSF53335">
    <property type="entry name" value="S-adenosyl-L-methionine-dependent methyltransferases"/>
    <property type="match status" value="1"/>
</dbReference>
<feature type="domain" description="PRMT5 TIM barrel" evidence="13">
    <location>
        <begin position="46"/>
        <end position="350"/>
    </location>
</feature>
<dbReference type="OrthoDB" id="1368803at2759"/>
<dbReference type="Pfam" id="PF05185">
    <property type="entry name" value="PRMT5"/>
    <property type="match status" value="1"/>
</dbReference>
<dbReference type="EMBL" id="SRPW01000080">
    <property type="protein sequence ID" value="KAG6017994.1"/>
    <property type="molecule type" value="Genomic_DNA"/>
</dbReference>
<comment type="cofactor">
    <cofactor evidence="1">
        <name>pyridoxal 5'-phosphate</name>
        <dbReference type="ChEBI" id="CHEBI:597326"/>
    </cofactor>
</comment>
<evidence type="ECO:0000256" key="3">
    <source>
        <dbReference type="ARBA" id="ARBA00013049"/>
    </source>
</evidence>
<dbReference type="InterPro" id="IPR035075">
    <property type="entry name" value="PRMT5"/>
</dbReference>
<dbReference type="GO" id="GO:0006355">
    <property type="term" value="P:regulation of DNA-templated transcription"/>
    <property type="evidence" value="ECO:0007669"/>
    <property type="project" value="TreeGrafter"/>
</dbReference>
<keyword evidence="4" id="KW-0032">Aminotransferase</keyword>
<dbReference type="EC" id="2.6.1.44" evidence="3"/>
<evidence type="ECO:0000256" key="5">
    <source>
        <dbReference type="ARBA" id="ARBA00022603"/>
    </source>
</evidence>